<dbReference type="EMBL" id="JADBJN010000003">
    <property type="protein sequence ID" value="KAG5671331.1"/>
    <property type="molecule type" value="Genomic_DNA"/>
</dbReference>
<keyword evidence="5 8" id="KW-0472">Membrane</keyword>
<evidence type="ECO:0000256" key="7">
    <source>
        <dbReference type="ARBA" id="ARBA00023180"/>
    </source>
</evidence>
<comment type="caution">
    <text evidence="9">The sequence shown here is derived from an EMBL/GenBank/DDBJ whole genome shotgun (WGS) entry which is preliminary data.</text>
</comment>
<keyword evidence="10" id="KW-1185">Reference proteome</keyword>
<evidence type="ECO:0000313" key="9">
    <source>
        <dbReference type="EMBL" id="KAG5671331.1"/>
    </source>
</evidence>
<sequence length="577" mass="68075">MKYKESKNIDASSLAQFSESVQPVSKPISNVIHEFYIAQNIKFDFIIYGEKSNHINDVIDEITKELEIPIKLIQIENLTNWSKISDSAVIFIRSAENLKKLHKNSVEQSLTIITETSRKLKFLVYVEEILTFQNLETVVKEHNIVFALFNSDIRFFEFFITADESNVNLSANLIYSENHCKEFAPKLLKSFNINSQKWNQNLQNFDHFSNFYGCMINFAFIYSEEFYIEDIGQHKLTEEMLEKIQLLHKYGNPKFGGSLHEIVETLAKIYNFSSHYTSVKLVPEQNDYIMLHTNNYEVPKHNFYLLSPSIINSDLDMHYTLPFTDVEYYYLISYNDFYNNYEKLLFPFDATTWLLLLLTFSLTFITILVLRFASQYIRTIIYGKDVKTPGFNALSIFFGISQIKLPTELFCRIILILFIWFCLIFRTCWQSKMFEFMTTDMRKPLPTSIEDLKEMNYTIVLRKFFVTKQFLQFYNEHIGGRERPNFINITTEQFHVLYRQVLNGKSTTKYAFFVSVSDHYLLNSTYEVSLPTMENDNIKKEKAFVMMKNGMLVEHLTYVIDRLQPTGVLKHIDEYSK</sequence>
<keyword evidence="6" id="KW-0675">Receptor</keyword>
<dbReference type="AlphaFoldDB" id="A0A9J6BPJ2"/>
<organism evidence="9 10">
    <name type="scientific">Polypedilum vanderplanki</name>
    <name type="common">Sleeping chironomid midge</name>
    <dbReference type="NCBI Taxonomy" id="319348"/>
    <lineage>
        <taxon>Eukaryota</taxon>
        <taxon>Metazoa</taxon>
        <taxon>Ecdysozoa</taxon>
        <taxon>Arthropoda</taxon>
        <taxon>Hexapoda</taxon>
        <taxon>Insecta</taxon>
        <taxon>Pterygota</taxon>
        <taxon>Neoptera</taxon>
        <taxon>Endopterygota</taxon>
        <taxon>Diptera</taxon>
        <taxon>Nematocera</taxon>
        <taxon>Chironomoidea</taxon>
        <taxon>Chironomidae</taxon>
        <taxon>Chironominae</taxon>
        <taxon>Polypedilum</taxon>
        <taxon>Polypedilum</taxon>
    </lineage>
</organism>
<reference evidence="9" key="1">
    <citation type="submission" date="2021-03" db="EMBL/GenBank/DDBJ databases">
        <title>Chromosome level genome of the anhydrobiotic midge Polypedilum vanderplanki.</title>
        <authorList>
            <person name="Yoshida Y."/>
            <person name="Kikawada T."/>
            <person name="Gusev O."/>
        </authorList>
    </citation>
    <scope>NUCLEOTIDE SEQUENCE</scope>
    <source>
        <strain evidence="9">NIAS01</strain>
        <tissue evidence="9">Whole body or cell culture</tissue>
    </source>
</reference>
<evidence type="ECO:0000256" key="6">
    <source>
        <dbReference type="ARBA" id="ARBA00023170"/>
    </source>
</evidence>
<feature type="transmembrane region" description="Helical" evidence="8">
    <location>
        <begin position="409"/>
        <end position="429"/>
    </location>
</feature>
<keyword evidence="7" id="KW-0325">Glycoprotein</keyword>
<evidence type="ECO:0008006" key="11">
    <source>
        <dbReference type="Google" id="ProtNLM"/>
    </source>
</evidence>
<dbReference type="Proteomes" id="UP001107558">
    <property type="component" value="Chromosome 3"/>
</dbReference>
<evidence type="ECO:0000313" key="10">
    <source>
        <dbReference type="Proteomes" id="UP001107558"/>
    </source>
</evidence>
<dbReference type="PANTHER" id="PTHR42643">
    <property type="entry name" value="IONOTROPIC RECEPTOR 20A-RELATED"/>
    <property type="match status" value="1"/>
</dbReference>
<name>A0A9J6BPJ2_POLVA</name>
<keyword evidence="4 8" id="KW-1133">Transmembrane helix</keyword>
<evidence type="ECO:0000256" key="8">
    <source>
        <dbReference type="SAM" id="Phobius"/>
    </source>
</evidence>
<evidence type="ECO:0000256" key="3">
    <source>
        <dbReference type="ARBA" id="ARBA00022692"/>
    </source>
</evidence>
<dbReference type="SUPFAM" id="SSF53850">
    <property type="entry name" value="Periplasmic binding protein-like II"/>
    <property type="match status" value="1"/>
</dbReference>
<feature type="transmembrane region" description="Helical" evidence="8">
    <location>
        <begin position="353"/>
        <end position="374"/>
    </location>
</feature>
<dbReference type="GO" id="GO:0005886">
    <property type="term" value="C:plasma membrane"/>
    <property type="evidence" value="ECO:0007669"/>
    <property type="project" value="UniProtKB-SubCell"/>
</dbReference>
<dbReference type="OrthoDB" id="8050636at2759"/>
<evidence type="ECO:0000256" key="2">
    <source>
        <dbReference type="ARBA" id="ARBA00022475"/>
    </source>
</evidence>
<keyword evidence="2" id="KW-1003">Cell membrane</keyword>
<accession>A0A9J6BPJ2</accession>
<dbReference type="Gene3D" id="1.10.287.70">
    <property type="match status" value="1"/>
</dbReference>
<comment type="subcellular location">
    <subcellularLocation>
        <location evidence="1">Cell membrane</location>
        <topology evidence="1">Multi-pass membrane protein</topology>
    </subcellularLocation>
</comment>
<dbReference type="PANTHER" id="PTHR42643:SF30">
    <property type="entry name" value="IONOTROPIC RECEPTOR 40A-RELATED"/>
    <property type="match status" value="1"/>
</dbReference>
<evidence type="ECO:0000256" key="5">
    <source>
        <dbReference type="ARBA" id="ARBA00023136"/>
    </source>
</evidence>
<evidence type="ECO:0000256" key="1">
    <source>
        <dbReference type="ARBA" id="ARBA00004651"/>
    </source>
</evidence>
<protein>
    <recommendedName>
        <fullName evidence="11">Ionotropic receptor</fullName>
    </recommendedName>
</protein>
<dbReference type="InterPro" id="IPR052192">
    <property type="entry name" value="Insect_Ionotropic_Sensory_Rcpt"/>
</dbReference>
<keyword evidence="3 8" id="KW-0812">Transmembrane</keyword>
<evidence type="ECO:0000256" key="4">
    <source>
        <dbReference type="ARBA" id="ARBA00022989"/>
    </source>
</evidence>
<proteinExistence type="predicted"/>
<gene>
    <name evidence="9" type="ORF">PVAND_001534</name>
</gene>